<dbReference type="SMART" id="SM00382">
    <property type="entry name" value="AAA"/>
    <property type="match status" value="2"/>
</dbReference>
<dbReference type="GO" id="GO:0005524">
    <property type="term" value="F:ATP binding"/>
    <property type="evidence" value="ECO:0007669"/>
    <property type="project" value="UniProtKB-KW"/>
</dbReference>
<dbReference type="Gene3D" id="3.40.50.300">
    <property type="entry name" value="P-loop containing nucleotide triphosphate hydrolases"/>
    <property type="match status" value="2"/>
</dbReference>
<dbReference type="SUPFAM" id="SSF52540">
    <property type="entry name" value="P-loop containing nucleoside triphosphate hydrolases"/>
    <property type="match status" value="2"/>
</dbReference>
<feature type="domain" description="ABC transporter" evidence="5">
    <location>
        <begin position="318"/>
        <end position="533"/>
    </location>
</feature>
<dbReference type="FunFam" id="3.40.50.300:FF:000011">
    <property type="entry name" value="Putative ABC transporter ATP-binding component"/>
    <property type="match status" value="1"/>
</dbReference>
<dbReference type="GO" id="GO:0016887">
    <property type="term" value="F:ATP hydrolysis activity"/>
    <property type="evidence" value="ECO:0007669"/>
    <property type="project" value="InterPro"/>
</dbReference>
<keyword evidence="3" id="KW-0175">Coiled coil</keyword>
<keyword evidence="2" id="KW-0067">ATP-binding</keyword>
<feature type="domain" description="ABC transporter" evidence="5">
    <location>
        <begin position="2"/>
        <end position="250"/>
    </location>
</feature>
<dbReference type="InterPro" id="IPR032781">
    <property type="entry name" value="ABC_tran_Xtn"/>
</dbReference>
<feature type="region of interest" description="Disordered" evidence="4">
    <location>
        <begin position="532"/>
        <end position="581"/>
    </location>
</feature>
<gene>
    <name evidence="6" type="ORF">A2527_02845</name>
</gene>
<dbReference type="InterPro" id="IPR017871">
    <property type="entry name" value="ABC_transporter-like_CS"/>
</dbReference>
<keyword evidence="1" id="KW-0547">Nucleotide-binding</keyword>
<dbReference type="PANTHER" id="PTHR42855">
    <property type="entry name" value="ABC TRANSPORTER ATP-BINDING SUBUNIT"/>
    <property type="match status" value="1"/>
</dbReference>
<reference evidence="6 7" key="1">
    <citation type="journal article" date="2016" name="Nat. Commun.">
        <title>Thousands of microbial genomes shed light on interconnected biogeochemical processes in an aquifer system.</title>
        <authorList>
            <person name="Anantharaman K."/>
            <person name="Brown C.T."/>
            <person name="Hug L.A."/>
            <person name="Sharon I."/>
            <person name="Castelle C.J."/>
            <person name="Probst A.J."/>
            <person name="Thomas B.C."/>
            <person name="Singh A."/>
            <person name="Wilkins M.J."/>
            <person name="Karaoz U."/>
            <person name="Brodie E.L."/>
            <person name="Williams K.H."/>
            <person name="Hubbard S.S."/>
            <person name="Banfield J.F."/>
        </authorList>
    </citation>
    <scope>NUCLEOTIDE SEQUENCE [LARGE SCALE GENOMIC DNA]</scope>
</reference>
<dbReference type="InterPro" id="IPR051309">
    <property type="entry name" value="ABCF_ATPase"/>
</dbReference>
<organism evidence="6 7">
    <name type="scientific">Candidatus Lambdaproteobacteria bacterium RIFOXYD2_FULL_50_16</name>
    <dbReference type="NCBI Taxonomy" id="1817772"/>
    <lineage>
        <taxon>Bacteria</taxon>
        <taxon>Pseudomonadati</taxon>
        <taxon>Pseudomonadota</taxon>
        <taxon>Candidatus Lambdaproteobacteria</taxon>
    </lineage>
</organism>
<sequence length="654" mass="72844">MISVSKLTMHFGQQVLFEDAAFQLNPGGRYGLVGSNGSGKSTLLKVLSGEAKASEGEVSVPSGIKLGILRQDHFEFEEKRIIDVVLMGREALWGAMIEKEALAAAGEVTEEIGHRLGELEVIFADQDGYQAESDASELLEGLGVTGVERPLKALSGGYKLRVLLAQCLFGRPDLLLLDEPTNHLDLGSIAWLEGYLAQFQGTFLIISHDRQFLNGICDHIIDIDYQEIRHYTGNYDSFVAQKTLEREQKESEIERQEKKKEDLQAFVDRFKAKASKARQASSRAKQIEKMEEIVIKRSSRIHPKFRFTQVRPSGKEALNLRGIHKSFGPNKVIEGATLKLLRGKRLAVIGPNGIGKSTLLKIIVGQLAADQGEMELGHEVKIGWFPQDHHDIIPRDSTPYEWLYQFESSAPIGKIRALLARVLLSGDDVHKSTGSLSGGESARLIFAKMMLEEPNLMLIDEPTNHMDIEAIEALTEALQEYEGSVILVSHDRRFIEAVATEILELTPDGFDHYAGPYLEFLAHKGQDWLDKSTARQKEKATMGQPAALPEAKVQKSSKDSHNAKKDVNRLKKSLRNKEKRVSKAEAAIAKLGEELSQPHLQKPPFKMELAALLASRKDLEDELMKAEADWSEAQEKLDGLLKEFPELALSTDED</sequence>
<comment type="caution">
    <text evidence="6">The sequence shown here is derived from an EMBL/GenBank/DDBJ whole genome shotgun (WGS) entry which is preliminary data.</text>
</comment>
<dbReference type="PANTHER" id="PTHR42855:SF2">
    <property type="entry name" value="DRUG RESISTANCE ABC TRANSPORTER,ATP-BINDING PROTEIN"/>
    <property type="match status" value="1"/>
</dbReference>
<dbReference type="Pfam" id="PF12848">
    <property type="entry name" value="ABC_tran_Xtn"/>
    <property type="match status" value="1"/>
</dbReference>
<dbReference type="CDD" id="cd03221">
    <property type="entry name" value="ABCF_EF-3"/>
    <property type="match status" value="2"/>
</dbReference>
<dbReference type="InterPro" id="IPR003593">
    <property type="entry name" value="AAA+_ATPase"/>
</dbReference>
<dbReference type="EMBL" id="MFNE01000006">
    <property type="protein sequence ID" value="OGG97012.1"/>
    <property type="molecule type" value="Genomic_DNA"/>
</dbReference>
<dbReference type="PROSITE" id="PS50893">
    <property type="entry name" value="ABC_TRANSPORTER_2"/>
    <property type="match status" value="2"/>
</dbReference>
<dbReference type="PROSITE" id="PS00211">
    <property type="entry name" value="ABC_TRANSPORTER_1"/>
    <property type="match status" value="1"/>
</dbReference>
<name>A0A1F6GFZ4_9PROT</name>
<dbReference type="Proteomes" id="UP000178449">
    <property type="component" value="Unassembled WGS sequence"/>
</dbReference>
<evidence type="ECO:0000256" key="2">
    <source>
        <dbReference type="ARBA" id="ARBA00022840"/>
    </source>
</evidence>
<proteinExistence type="predicted"/>
<dbReference type="InterPro" id="IPR003439">
    <property type="entry name" value="ABC_transporter-like_ATP-bd"/>
</dbReference>
<evidence type="ECO:0000256" key="3">
    <source>
        <dbReference type="SAM" id="Coils"/>
    </source>
</evidence>
<feature type="compositionally biased region" description="Basic and acidic residues" evidence="4">
    <location>
        <begin position="552"/>
        <end position="581"/>
    </location>
</feature>
<evidence type="ECO:0000256" key="1">
    <source>
        <dbReference type="ARBA" id="ARBA00022741"/>
    </source>
</evidence>
<protein>
    <recommendedName>
        <fullName evidence="5">ABC transporter domain-containing protein</fullName>
    </recommendedName>
</protein>
<evidence type="ECO:0000313" key="7">
    <source>
        <dbReference type="Proteomes" id="UP000178449"/>
    </source>
</evidence>
<evidence type="ECO:0000313" key="6">
    <source>
        <dbReference type="EMBL" id="OGG97012.1"/>
    </source>
</evidence>
<dbReference type="InterPro" id="IPR027417">
    <property type="entry name" value="P-loop_NTPase"/>
</dbReference>
<dbReference type="STRING" id="1817772.A2527_02845"/>
<evidence type="ECO:0000256" key="4">
    <source>
        <dbReference type="SAM" id="MobiDB-lite"/>
    </source>
</evidence>
<dbReference type="Pfam" id="PF00005">
    <property type="entry name" value="ABC_tran"/>
    <property type="match status" value="2"/>
</dbReference>
<accession>A0A1F6GFZ4</accession>
<dbReference type="AlphaFoldDB" id="A0A1F6GFZ4"/>
<feature type="coiled-coil region" evidence="3">
    <location>
        <begin position="239"/>
        <end position="273"/>
    </location>
</feature>
<evidence type="ECO:0000259" key="5">
    <source>
        <dbReference type="PROSITE" id="PS50893"/>
    </source>
</evidence>